<organism evidence="1 2">
    <name type="scientific">Hansschlegelia plantiphila</name>
    <dbReference type="NCBI Taxonomy" id="374655"/>
    <lineage>
        <taxon>Bacteria</taxon>
        <taxon>Pseudomonadati</taxon>
        <taxon>Pseudomonadota</taxon>
        <taxon>Alphaproteobacteria</taxon>
        <taxon>Hyphomicrobiales</taxon>
        <taxon>Methylopilaceae</taxon>
        <taxon>Hansschlegelia</taxon>
    </lineage>
</organism>
<reference evidence="1" key="2">
    <citation type="submission" date="2023-01" db="EMBL/GenBank/DDBJ databases">
        <authorList>
            <person name="Sun Q."/>
            <person name="Evtushenko L."/>
        </authorList>
    </citation>
    <scope>NUCLEOTIDE SEQUENCE</scope>
    <source>
        <strain evidence="1">VKM B-2347</strain>
    </source>
</reference>
<protein>
    <submittedName>
        <fullName evidence="1">Uncharacterized protein</fullName>
    </submittedName>
</protein>
<dbReference type="Proteomes" id="UP001143372">
    <property type="component" value="Unassembled WGS sequence"/>
</dbReference>
<name>A0A9W6J411_9HYPH</name>
<proteinExistence type="predicted"/>
<evidence type="ECO:0000313" key="1">
    <source>
        <dbReference type="EMBL" id="GLK68959.1"/>
    </source>
</evidence>
<dbReference type="AlphaFoldDB" id="A0A9W6J411"/>
<dbReference type="EMBL" id="BSFI01000015">
    <property type="protein sequence ID" value="GLK68959.1"/>
    <property type="molecule type" value="Genomic_DNA"/>
</dbReference>
<reference evidence="1" key="1">
    <citation type="journal article" date="2014" name="Int. J. Syst. Evol. Microbiol.">
        <title>Complete genome sequence of Corynebacterium casei LMG S-19264T (=DSM 44701T), isolated from a smear-ripened cheese.</title>
        <authorList>
            <consortium name="US DOE Joint Genome Institute (JGI-PGF)"/>
            <person name="Walter F."/>
            <person name="Albersmeier A."/>
            <person name="Kalinowski J."/>
            <person name="Ruckert C."/>
        </authorList>
    </citation>
    <scope>NUCLEOTIDE SEQUENCE</scope>
    <source>
        <strain evidence="1">VKM B-2347</strain>
    </source>
</reference>
<accession>A0A9W6J411</accession>
<keyword evidence="2" id="KW-1185">Reference proteome</keyword>
<comment type="caution">
    <text evidence="1">The sequence shown here is derived from an EMBL/GenBank/DDBJ whole genome shotgun (WGS) entry which is preliminary data.</text>
</comment>
<evidence type="ECO:0000313" key="2">
    <source>
        <dbReference type="Proteomes" id="UP001143372"/>
    </source>
</evidence>
<gene>
    <name evidence="1" type="ORF">GCM10008179_25970</name>
</gene>
<sequence length="98" mass="10876">MSPAEVLAIELRQYQGEGLRTLVPMVIGQTQAAIRSKSSISNAPQRTWDEASFLQALGERTDEQSVANARPIIDWMKRTADRVLCFNWGKAEAVDATL</sequence>